<organism evidence="1">
    <name type="scientific">Arundo donax</name>
    <name type="common">Giant reed</name>
    <name type="synonym">Donax arundinaceus</name>
    <dbReference type="NCBI Taxonomy" id="35708"/>
    <lineage>
        <taxon>Eukaryota</taxon>
        <taxon>Viridiplantae</taxon>
        <taxon>Streptophyta</taxon>
        <taxon>Embryophyta</taxon>
        <taxon>Tracheophyta</taxon>
        <taxon>Spermatophyta</taxon>
        <taxon>Magnoliopsida</taxon>
        <taxon>Liliopsida</taxon>
        <taxon>Poales</taxon>
        <taxon>Poaceae</taxon>
        <taxon>PACMAD clade</taxon>
        <taxon>Arundinoideae</taxon>
        <taxon>Arundineae</taxon>
        <taxon>Arundo</taxon>
    </lineage>
</organism>
<sequence>MADCRSISAPLILPEVYPSWPCSIVLKSCCTEISTFSIFPPNSLDACTMHWMKDDEHTCACEI</sequence>
<evidence type="ECO:0000313" key="1">
    <source>
        <dbReference type="EMBL" id="JAD58349.1"/>
    </source>
</evidence>
<accession>A0A0A9B2V6</accession>
<protein>
    <submittedName>
        <fullName evidence="1">Uncharacterized protein</fullName>
    </submittedName>
</protein>
<dbReference type="AlphaFoldDB" id="A0A0A9B2V6"/>
<name>A0A0A9B2V6_ARUDO</name>
<reference evidence="1" key="1">
    <citation type="submission" date="2014-09" db="EMBL/GenBank/DDBJ databases">
        <authorList>
            <person name="Magalhaes I.L.F."/>
            <person name="Oliveira U."/>
            <person name="Santos F.R."/>
            <person name="Vidigal T.H.D.A."/>
            <person name="Brescovit A.D."/>
            <person name="Santos A.J."/>
        </authorList>
    </citation>
    <scope>NUCLEOTIDE SEQUENCE</scope>
    <source>
        <tissue evidence="1">Shoot tissue taken approximately 20 cm above the soil surface</tissue>
    </source>
</reference>
<proteinExistence type="predicted"/>
<reference evidence="1" key="2">
    <citation type="journal article" date="2015" name="Data Brief">
        <title>Shoot transcriptome of the giant reed, Arundo donax.</title>
        <authorList>
            <person name="Barrero R.A."/>
            <person name="Guerrero F.D."/>
            <person name="Moolhuijzen P."/>
            <person name="Goolsby J.A."/>
            <person name="Tidwell J."/>
            <person name="Bellgard S.E."/>
            <person name="Bellgard M.I."/>
        </authorList>
    </citation>
    <scope>NUCLEOTIDE SEQUENCE</scope>
    <source>
        <tissue evidence="1">Shoot tissue taken approximately 20 cm above the soil surface</tissue>
    </source>
</reference>
<dbReference type="EMBL" id="GBRH01239546">
    <property type="protein sequence ID" value="JAD58349.1"/>
    <property type="molecule type" value="Transcribed_RNA"/>
</dbReference>